<evidence type="ECO:0000313" key="2">
    <source>
        <dbReference type="EMBL" id="ADE76006.1"/>
    </source>
</evidence>
<evidence type="ECO:0000256" key="1">
    <source>
        <dbReference type="SAM" id="MobiDB-lite"/>
    </source>
</evidence>
<sequence>MTLDEYEIVREEKRKALLALKKVEERKVDVKEFESMQVLSNKKKDEDAMFIKLGPEKEKIKKIDAAENERVRKAVSINEFLKPAEGERYYSGGRVRGRGCGERGGFRGGYSGAYSNYPEAPSIEDPRQFPTLGGK</sequence>
<dbReference type="GO" id="GO:0003723">
    <property type="term" value="F:RNA binding"/>
    <property type="evidence" value="ECO:0007669"/>
    <property type="project" value="InterPro"/>
</dbReference>
<evidence type="ECO:0008006" key="3">
    <source>
        <dbReference type="Google" id="ProtNLM"/>
    </source>
</evidence>
<proteinExistence type="evidence at transcript level"/>
<accession>D5A8Y7</accession>
<dbReference type="EMBL" id="BT122636">
    <property type="protein sequence ID" value="ADE76006.1"/>
    <property type="molecule type" value="mRNA"/>
</dbReference>
<dbReference type="PANTHER" id="PTHR12299">
    <property type="entry name" value="HYALURONIC ACID-BINDING PROTEIN 4"/>
    <property type="match status" value="1"/>
</dbReference>
<feature type="region of interest" description="Disordered" evidence="1">
    <location>
        <begin position="115"/>
        <end position="135"/>
    </location>
</feature>
<organism evidence="2">
    <name type="scientific">Picea sitchensis</name>
    <name type="common">Sitka spruce</name>
    <name type="synonym">Pinus sitchensis</name>
    <dbReference type="NCBI Taxonomy" id="3332"/>
    <lineage>
        <taxon>Eukaryota</taxon>
        <taxon>Viridiplantae</taxon>
        <taxon>Streptophyta</taxon>
        <taxon>Embryophyta</taxon>
        <taxon>Tracheophyta</taxon>
        <taxon>Spermatophyta</taxon>
        <taxon>Pinopsida</taxon>
        <taxon>Pinidae</taxon>
        <taxon>Conifers I</taxon>
        <taxon>Pinales</taxon>
        <taxon>Pinaceae</taxon>
        <taxon>Picea</taxon>
    </lineage>
</organism>
<protein>
    <recommendedName>
        <fullName evidence="3">Hyaluronan/mRNA-binding protein domain-containing protein</fullName>
    </recommendedName>
</protein>
<reference evidence="2" key="1">
    <citation type="submission" date="2010-04" db="EMBL/GenBank/DDBJ databases">
        <authorList>
            <person name="Reid K.E."/>
            <person name="Liao N."/>
            <person name="Chan S."/>
            <person name="Docking R."/>
            <person name="Taylor G."/>
            <person name="Moore R."/>
            <person name="Mayo M."/>
            <person name="Munro S."/>
            <person name="King J."/>
            <person name="Yanchuk A."/>
            <person name="Holt R."/>
            <person name="Jones S."/>
            <person name="Marra M."/>
            <person name="Ritland C.E."/>
            <person name="Ritland K."/>
            <person name="Bohlmann J."/>
        </authorList>
    </citation>
    <scope>NUCLEOTIDE SEQUENCE</scope>
    <source>
        <tissue evidence="2">Buds collected with no treatment. Collection October 2007</tissue>
    </source>
</reference>
<dbReference type="GO" id="GO:0005737">
    <property type="term" value="C:cytoplasm"/>
    <property type="evidence" value="ECO:0007669"/>
    <property type="project" value="TreeGrafter"/>
</dbReference>
<dbReference type="GO" id="GO:0005634">
    <property type="term" value="C:nucleus"/>
    <property type="evidence" value="ECO:0007669"/>
    <property type="project" value="TreeGrafter"/>
</dbReference>
<dbReference type="InterPro" id="IPR039764">
    <property type="entry name" value="HABP4/SERBP1-like"/>
</dbReference>
<dbReference type="AlphaFoldDB" id="D5A8Y7"/>
<name>D5A8Y7_PICSI</name>
<dbReference type="PANTHER" id="PTHR12299:SF17">
    <property type="entry name" value="AT19571P-RELATED"/>
    <property type="match status" value="1"/>
</dbReference>